<keyword evidence="5" id="KW-0808">Transferase</keyword>
<evidence type="ECO:0000256" key="6">
    <source>
        <dbReference type="ARBA" id="ARBA00022737"/>
    </source>
</evidence>
<dbReference type="InterPro" id="IPR041118">
    <property type="entry name" value="Rx_N"/>
</dbReference>
<dbReference type="Pfam" id="PF23559">
    <property type="entry name" value="WHD_DRP"/>
    <property type="match status" value="1"/>
</dbReference>
<evidence type="ECO:0000259" key="18">
    <source>
        <dbReference type="PROSITE" id="PS50811"/>
    </source>
</evidence>
<dbReference type="GO" id="GO:0004709">
    <property type="term" value="F:MAP kinase kinase kinase activity"/>
    <property type="evidence" value="ECO:0007669"/>
    <property type="project" value="TreeGrafter"/>
</dbReference>
<feature type="region of interest" description="Disordered" evidence="16">
    <location>
        <begin position="1446"/>
        <end position="1480"/>
    </location>
</feature>
<keyword evidence="10" id="KW-0067">ATP-binding</keyword>
<dbReference type="FunFam" id="1.10.10.10:FF:000322">
    <property type="entry name" value="Probable disease resistance protein At1g63360"/>
    <property type="match status" value="1"/>
</dbReference>
<dbReference type="InterPro" id="IPR036576">
    <property type="entry name" value="WRKY_dom_sf"/>
</dbReference>
<dbReference type="SUPFAM" id="SSF56112">
    <property type="entry name" value="Protein kinase-like (PK-like)"/>
    <property type="match status" value="1"/>
</dbReference>
<dbReference type="InterPro" id="IPR055414">
    <property type="entry name" value="LRR_R13L4/SHOC2-like"/>
</dbReference>
<evidence type="ECO:0000256" key="4">
    <source>
        <dbReference type="ARBA" id="ARBA00022614"/>
    </source>
</evidence>
<dbReference type="Pfam" id="PF03106">
    <property type="entry name" value="WRKY"/>
    <property type="match status" value="2"/>
</dbReference>
<keyword evidence="14" id="KW-0804">Transcription</keyword>
<sequence length="1639" mass="182005">MEVQMSSSSLGAMGSLLGKLCSLLVSPEDQLPEPLQLQKDKLELLKQDLEEINKFLVNLSWMEDPNMMVKHWMNEVRDLSYDIEDYIDKTMHSDPNTKVSSSWVDELSSFVKKAKDAHERHNRYDLGRWASDPRFVVDGQGWIPRLNGEATELVGIGDSKAQLIKQLNIDVERRLVVSIHGPVGVGKTTLAKEVYCQIGGQFQCRAFVRASKMPDTRRLLRSMIFQVQRHQRPPQGLSVQDLIDHLRKLLQQKRYLIVIDGLWETTSWDIVSSAFPEDTLCSRVLVTTDIQEVALECCDYQSDGIFTMEPLSRNDTRELLFNRAFGSNHECSEQLKEVSEEVIKKCCGFPLATLCIAQVLACDPDNSELWHHIKESLSCDIRNNLTSEDMLRGIIGLSYNSLPHHLKTCLLYFHMYPEGYMFLKTDLVKQWAAEGFIGAVAGKNTSEIAESYFDELVCRGFIQPNCINFSDGVMFYTVHYSIFEVIRCKSMEGNFNTVIDYSAISTKLSAKVRRLSIRFSNAKYATKPEGITLSPVRSLIFYGLVECLPSITEFESLRVLHLEFWGAHGDVLDLNGIDRLFQLRYLWVSTNVTVKLPTMMTALQYLETLEIYAKVTTVPTDIVNLATLQHLCLYGDINLPDGIAQMRSLRTLKSFDLSGNSEDNVRSLGELKNLHQLHLTCSVAPSDRLKRNLIALVSSLGKLGNLNSLVLAPGGSCTSIYSDCSNSVSSVPVSLQILELLPPICIFSRLPEWFGQLHNLRILKVVVTDLLRDDIDAIIGLQELTNLSLYVRKPTRESIIFKSATFPVLKYFKFRCGVLHLAFQAKAMPNLQKLKLEFNAHRGDQYGGMLAGIEHLLNLREVAARILAGAGVKESDRMAAESAFIDTISKKSGLPMINMQWVDSFHEDSRRHHYPFSPDCSGTLGQCPASPTSWQDESRSSSSHQPLPLIPGSSSHYRQWKKGMLLGSGTLGQVYQGFNSENGQICAIKEIKVSTDDSNSKECLRQLNQEIVRLSQLSHPNIVQYYGSVLSNETLSVYLEYVSGISIHKMLQLGGPLGEALLRNYTAQILSGLAYLHGHNTVHSNIKVANILVDSNGYTIKLADFGMAKLLASFSSSSGKRCFRLMTDCQQLHSAREALMRSQYTSMKSFKGSPSWMAPEVISNCNGYKFSVDLWSLGCTILEMATAKPPWSQYERAAAIFKICNSQDIPDIPDHLSSEAKSFLKLCLQRDPAARPTAAQLMDHPFAKDHPTSTDGNNSRISQFFDLPASTSHLENQINKPNFADGIAIDPGKTLDVLREASPDSNRNPTATVDITDLEADFSLRMAGEGEDEAMRTTTTSHVPTAADGYMWRKYGQKQAKGSENQRSYYKCIIPGCLVKKKVERSLPDGQIVEIVYKDAHNHPHVSARNSRALAQLLQALDGGGGDASDLTLGGMSGDTVATLENPTVSVGNDDVVGVRSPRSTGCSGLDKHEKDPKRMRKDIDGEGISMAGSRTVRKPRVVVQTTSDVDFMDDDGFRWRKYGQKGLLGLLGNPNPRSYYRCAMAGCPMRKHVERASHDQRVVVTTYTGKHNHDAPARWPSSLDRPPPAVANQSSGGAGQQQYARGFSSQGSVGVSSASAQGADAGSSFEVSTPDGAE</sequence>
<dbReference type="GO" id="GO:0005634">
    <property type="term" value="C:nucleus"/>
    <property type="evidence" value="ECO:0007669"/>
    <property type="project" value="UniProtKB-SubCell"/>
</dbReference>
<evidence type="ECO:0000256" key="9">
    <source>
        <dbReference type="ARBA" id="ARBA00022821"/>
    </source>
</evidence>
<evidence type="ECO:0000256" key="5">
    <source>
        <dbReference type="ARBA" id="ARBA00022679"/>
    </source>
</evidence>
<feature type="compositionally biased region" description="Basic and acidic residues" evidence="16">
    <location>
        <begin position="1470"/>
        <end position="1480"/>
    </location>
</feature>
<evidence type="ECO:0000256" key="1">
    <source>
        <dbReference type="ARBA" id="ARBA00004123"/>
    </source>
</evidence>
<dbReference type="SUPFAM" id="SSF118290">
    <property type="entry name" value="WRKY DNA-binding domain"/>
    <property type="match status" value="2"/>
</dbReference>
<evidence type="ECO:0000256" key="15">
    <source>
        <dbReference type="ARBA" id="ARBA00023242"/>
    </source>
</evidence>
<dbReference type="InterPro" id="IPR011009">
    <property type="entry name" value="Kinase-like_dom_sf"/>
</dbReference>
<feature type="domain" description="WRKY" evidence="18">
    <location>
        <begin position="1513"/>
        <end position="1577"/>
    </location>
</feature>
<feature type="compositionally biased region" description="Polar residues" evidence="16">
    <location>
        <begin position="929"/>
        <end position="945"/>
    </location>
</feature>
<name>A0A2T7CLT4_9POAL</name>
<dbReference type="SMART" id="SM00774">
    <property type="entry name" value="WRKY"/>
    <property type="match status" value="2"/>
</dbReference>
<accession>A0A2T7CLT4</accession>
<dbReference type="Gene3D" id="3.30.200.20">
    <property type="entry name" value="Phosphorylase Kinase, domain 1"/>
    <property type="match status" value="1"/>
</dbReference>
<evidence type="ECO:0000256" key="16">
    <source>
        <dbReference type="SAM" id="MobiDB-lite"/>
    </source>
</evidence>
<dbReference type="Gene3D" id="1.10.510.10">
    <property type="entry name" value="Transferase(Phosphotransferase) domain 1"/>
    <property type="match status" value="1"/>
</dbReference>
<dbReference type="SUPFAM" id="SSF52540">
    <property type="entry name" value="P-loop containing nucleoside triphosphate hydrolases"/>
    <property type="match status" value="1"/>
</dbReference>
<dbReference type="InterPro" id="IPR003657">
    <property type="entry name" value="WRKY_dom"/>
</dbReference>
<dbReference type="Gene3D" id="1.20.5.4130">
    <property type="match status" value="1"/>
</dbReference>
<dbReference type="PROSITE" id="PS50811">
    <property type="entry name" value="WRKY"/>
    <property type="match status" value="2"/>
</dbReference>
<evidence type="ECO:0000256" key="8">
    <source>
        <dbReference type="ARBA" id="ARBA00022777"/>
    </source>
</evidence>
<evidence type="ECO:0000259" key="17">
    <source>
        <dbReference type="PROSITE" id="PS50011"/>
    </source>
</evidence>
<keyword evidence="7" id="KW-0547">Nucleotide-binding</keyword>
<dbReference type="Gramene" id="PUZ44286">
    <property type="protein sequence ID" value="PUZ44286"/>
    <property type="gene ID" value="GQ55_8G078000"/>
</dbReference>
<keyword evidence="8" id="KW-0418">Kinase</keyword>
<evidence type="ECO:0000256" key="14">
    <source>
        <dbReference type="ARBA" id="ARBA00023163"/>
    </source>
</evidence>
<dbReference type="InterPro" id="IPR027417">
    <property type="entry name" value="P-loop_NTPase"/>
</dbReference>
<dbReference type="CDD" id="cd14798">
    <property type="entry name" value="RX-CC_like"/>
    <property type="match status" value="1"/>
</dbReference>
<dbReference type="PROSITE" id="PS50011">
    <property type="entry name" value="PROTEIN_KINASE_DOM"/>
    <property type="match status" value="1"/>
</dbReference>
<dbReference type="Proteomes" id="UP000244336">
    <property type="component" value="Chromosome 8"/>
</dbReference>
<evidence type="ECO:0000256" key="11">
    <source>
        <dbReference type="ARBA" id="ARBA00023015"/>
    </source>
</evidence>
<dbReference type="Pfam" id="PF18052">
    <property type="entry name" value="Rx_N"/>
    <property type="match status" value="1"/>
</dbReference>
<feature type="region of interest" description="Disordered" evidence="16">
    <location>
        <begin position="1568"/>
        <end position="1639"/>
    </location>
</feature>
<evidence type="ECO:0000256" key="2">
    <source>
        <dbReference type="ARBA" id="ARBA00006529"/>
    </source>
</evidence>
<gene>
    <name evidence="19" type="ORF">GQ55_8G078000</name>
</gene>
<keyword evidence="12" id="KW-0175">Coiled coil</keyword>
<keyword evidence="20" id="KW-1185">Reference proteome</keyword>
<dbReference type="InterPro" id="IPR032675">
    <property type="entry name" value="LRR_dom_sf"/>
</dbReference>
<organism evidence="19 20">
    <name type="scientific">Panicum hallii var. hallii</name>
    <dbReference type="NCBI Taxonomy" id="1504633"/>
    <lineage>
        <taxon>Eukaryota</taxon>
        <taxon>Viridiplantae</taxon>
        <taxon>Streptophyta</taxon>
        <taxon>Embryophyta</taxon>
        <taxon>Tracheophyta</taxon>
        <taxon>Spermatophyta</taxon>
        <taxon>Magnoliopsida</taxon>
        <taxon>Liliopsida</taxon>
        <taxon>Poales</taxon>
        <taxon>Poaceae</taxon>
        <taxon>PACMAD clade</taxon>
        <taxon>Panicoideae</taxon>
        <taxon>Panicodae</taxon>
        <taxon>Paniceae</taxon>
        <taxon>Panicinae</taxon>
        <taxon>Panicum</taxon>
        <taxon>Panicum sect. Panicum</taxon>
    </lineage>
</organism>
<comment type="similarity">
    <text evidence="2">Belongs to the protein kinase superfamily. STE Ser/Thr protein kinase family. MAP kinase kinase kinase subfamily.</text>
</comment>
<keyword evidence="6" id="KW-0677">Repeat</keyword>
<keyword evidence="4" id="KW-0433">Leucine-rich repeat</keyword>
<dbReference type="STRING" id="1504633.A0A2T7CLT4"/>
<comment type="similarity">
    <text evidence="3">Belongs to the disease resistance NB-LRR family.</text>
</comment>
<dbReference type="InterPro" id="IPR042197">
    <property type="entry name" value="Apaf_helical"/>
</dbReference>
<dbReference type="PANTHER" id="PTHR48016">
    <property type="entry name" value="MAP KINASE KINASE KINASE SSK2-RELATED-RELATED"/>
    <property type="match status" value="1"/>
</dbReference>
<dbReference type="InterPro" id="IPR000719">
    <property type="entry name" value="Prot_kinase_dom"/>
</dbReference>
<dbReference type="FunFam" id="2.20.25.80:FF:000006">
    <property type="entry name" value="WRKY transcription factor"/>
    <property type="match status" value="1"/>
</dbReference>
<dbReference type="InterPro" id="IPR038005">
    <property type="entry name" value="RX-like_CC"/>
</dbReference>
<dbReference type="EMBL" id="CM009756">
    <property type="protein sequence ID" value="PUZ44286.1"/>
    <property type="molecule type" value="Genomic_DNA"/>
</dbReference>
<protein>
    <recommendedName>
        <fullName evidence="21">Protein kinase domain-containing protein</fullName>
    </recommendedName>
</protein>
<feature type="domain" description="Protein kinase" evidence="17">
    <location>
        <begin position="960"/>
        <end position="1247"/>
    </location>
</feature>
<evidence type="ECO:0000256" key="3">
    <source>
        <dbReference type="ARBA" id="ARBA00008894"/>
    </source>
</evidence>
<dbReference type="GO" id="GO:0005524">
    <property type="term" value="F:ATP binding"/>
    <property type="evidence" value="ECO:0007669"/>
    <property type="project" value="UniProtKB-KW"/>
</dbReference>
<dbReference type="GO" id="GO:0043531">
    <property type="term" value="F:ADP binding"/>
    <property type="evidence" value="ECO:0007669"/>
    <property type="project" value="InterPro"/>
</dbReference>
<dbReference type="InterPro" id="IPR002182">
    <property type="entry name" value="NB-ARC"/>
</dbReference>
<evidence type="ECO:0000256" key="13">
    <source>
        <dbReference type="ARBA" id="ARBA00023125"/>
    </source>
</evidence>
<dbReference type="Pfam" id="PF23598">
    <property type="entry name" value="LRR_14"/>
    <property type="match status" value="1"/>
</dbReference>
<dbReference type="Gene3D" id="1.10.8.430">
    <property type="entry name" value="Helical domain of apoptotic protease-activating factors"/>
    <property type="match status" value="1"/>
</dbReference>
<evidence type="ECO:0000313" key="20">
    <source>
        <dbReference type="Proteomes" id="UP000244336"/>
    </source>
</evidence>
<dbReference type="GO" id="GO:0002758">
    <property type="term" value="P:innate immune response-activating signaling pathway"/>
    <property type="evidence" value="ECO:0007669"/>
    <property type="project" value="UniProtKB-ARBA"/>
</dbReference>
<dbReference type="Gene3D" id="1.10.10.10">
    <property type="entry name" value="Winged helix-like DNA-binding domain superfamily/Winged helix DNA-binding domain"/>
    <property type="match status" value="1"/>
</dbReference>
<dbReference type="Gene3D" id="2.20.25.80">
    <property type="entry name" value="WRKY domain"/>
    <property type="match status" value="2"/>
</dbReference>
<dbReference type="OrthoDB" id="683524at2759"/>
<dbReference type="Gene3D" id="3.80.10.10">
    <property type="entry name" value="Ribonuclease Inhibitor"/>
    <property type="match status" value="1"/>
</dbReference>
<dbReference type="InterPro" id="IPR050538">
    <property type="entry name" value="MAP_kinase_kinase_kinase"/>
</dbReference>
<dbReference type="Pfam" id="PF00931">
    <property type="entry name" value="NB-ARC"/>
    <property type="match status" value="1"/>
</dbReference>
<dbReference type="GO" id="GO:0043565">
    <property type="term" value="F:sequence-specific DNA binding"/>
    <property type="evidence" value="ECO:0007669"/>
    <property type="project" value="InterPro"/>
</dbReference>
<dbReference type="Pfam" id="PF00069">
    <property type="entry name" value="Pkinase"/>
    <property type="match status" value="1"/>
</dbReference>
<dbReference type="InterPro" id="IPR058922">
    <property type="entry name" value="WHD_DRP"/>
</dbReference>
<dbReference type="InterPro" id="IPR036388">
    <property type="entry name" value="WH-like_DNA-bd_sf"/>
</dbReference>
<proteinExistence type="inferred from homology"/>
<dbReference type="GO" id="GO:0003700">
    <property type="term" value="F:DNA-binding transcription factor activity"/>
    <property type="evidence" value="ECO:0007669"/>
    <property type="project" value="InterPro"/>
</dbReference>
<evidence type="ECO:0000256" key="7">
    <source>
        <dbReference type="ARBA" id="ARBA00022741"/>
    </source>
</evidence>
<evidence type="ECO:0000256" key="12">
    <source>
        <dbReference type="ARBA" id="ARBA00023054"/>
    </source>
</evidence>
<dbReference type="GO" id="GO:0005737">
    <property type="term" value="C:cytoplasm"/>
    <property type="evidence" value="ECO:0007669"/>
    <property type="project" value="TreeGrafter"/>
</dbReference>
<reference evidence="19 20" key="1">
    <citation type="submission" date="2018-04" db="EMBL/GenBank/DDBJ databases">
        <title>WGS assembly of Panicum hallii var. hallii HAL2.</title>
        <authorList>
            <person name="Lovell J."/>
            <person name="Jenkins J."/>
            <person name="Lowry D."/>
            <person name="Mamidi S."/>
            <person name="Sreedasyam A."/>
            <person name="Weng X."/>
            <person name="Barry K."/>
            <person name="Bonette J."/>
            <person name="Campitelli B."/>
            <person name="Daum C."/>
            <person name="Gordon S."/>
            <person name="Gould B."/>
            <person name="Lipzen A."/>
            <person name="MacQueen A."/>
            <person name="Palacio-Mejia J."/>
            <person name="Plott C."/>
            <person name="Shakirov E."/>
            <person name="Shu S."/>
            <person name="Yoshinaga Y."/>
            <person name="Zane M."/>
            <person name="Rokhsar D."/>
            <person name="Grimwood J."/>
            <person name="Schmutz J."/>
            <person name="Juenger T."/>
        </authorList>
    </citation>
    <scope>NUCLEOTIDE SEQUENCE [LARGE SCALE GENOMIC DNA]</scope>
    <source>
        <strain evidence="20">cv. HAL2</strain>
    </source>
</reference>
<dbReference type="SUPFAM" id="SSF52058">
    <property type="entry name" value="L domain-like"/>
    <property type="match status" value="1"/>
</dbReference>
<comment type="subcellular location">
    <subcellularLocation>
        <location evidence="1">Nucleus</location>
    </subcellularLocation>
</comment>
<evidence type="ECO:0000313" key="19">
    <source>
        <dbReference type="EMBL" id="PUZ44286.1"/>
    </source>
</evidence>
<keyword evidence="11" id="KW-0805">Transcription regulation</keyword>
<feature type="compositionally biased region" description="Low complexity" evidence="16">
    <location>
        <begin position="1591"/>
        <end position="1629"/>
    </location>
</feature>
<evidence type="ECO:0000256" key="10">
    <source>
        <dbReference type="ARBA" id="ARBA00022840"/>
    </source>
</evidence>
<dbReference type="PANTHER" id="PTHR48016:SF8">
    <property type="entry name" value="MITOGEN-ACTIVATED PROTEIN KINASE KINASE KINASE 3"/>
    <property type="match status" value="1"/>
</dbReference>
<keyword evidence="13" id="KW-0238">DNA-binding</keyword>
<dbReference type="GO" id="GO:0042742">
    <property type="term" value="P:defense response to bacterium"/>
    <property type="evidence" value="ECO:0007669"/>
    <property type="project" value="UniProtKB-ARBA"/>
</dbReference>
<dbReference type="GO" id="GO:0009626">
    <property type="term" value="P:plant-type hypersensitive response"/>
    <property type="evidence" value="ECO:0007669"/>
    <property type="project" value="UniProtKB-ARBA"/>
</dbReference>
<feature type="region of interest" description="Disordered" evidence="16">
    <location>
        <begin position="927"/>
        <end position="952"/>
    </location>
</feature>
<keyword evidence="9" id="KW-0611">Plant defense</keyword>
<dbReference type="Gene3D" id="3.40.50.300">
    <property type="entry name" value="P-loop containing nucleotide triphosphate hydrolases"/>
    <property type="match status" value="1"/>
</dbReference>
<evidence type="ECO:0008006" key="21">
    <source>
        <dbReference type="Google" id="ProtNLM"/>
    </source>
</evidence>
<dbReference type="PRINTS" id="PR00364">
    <property type="entry name" value="DISEASERSIST"/>
</dbReference>
<keyword evidence="15" id="KW-0539">Nucleus</keyword>
<feature type="domain" description="WRKY" evidence="18">
    <location>
        <begin position="1341"/>
        <end position="1406"/>
    </location>
</feature>